<dbReference type="Gene3D" id="1.25.40.420">
    <property type="match status" value="1"/>
</dbReference>
<dbReference type="AlphaFoldDB" id="A0A7E6EM60"/>
<feature type="domain" description="BTB" evidence="3">
    <location>
        <begin position="39"/>
        <end position="104"/>
    </location>
</feature>
<protein>
    <submittedName>
        <fullName evidence="5">Uncharacterized protein LOC118762358</fullName>
    </submittedName>
</protein>
<dbReference type="SMART" id="SM00225">
    <property type="entry name" value="BTB"/>
    <property type="match status" value="1"/>
</dbReference>
<reference evidence="5" key="1">
    <citation type="submission" date="2025-08" db="UniProtKB">
        <authorList>
            <consortium name="RefSeq"/>
        </authorList>
    </citation>
    <scope>IDENTIFICATION</scope>
</reference>
<evidence type="ECO:0000259" key="3">
    <source>
        <dbReference type="PROSITE" id="PS50097"/>
    </source>
</evidence>
<keyword evidence="4" id="KW-1185">Reference proteome</keyword>
<keyword evidence="1" id="KW-0880">Kelch repeat</keyword>
<dbReference type="RefSeq" id="XP_036356701.1">
    <property type="nucleotide sequence ID" value="XM_036500808.1"/>
</dbReference>
<name>A0A7E6EM60_9MOLL</name>
<dbReference type="Pfam" id="PF00651">
    <property type="entry name" value="BTB"/>
    <property type="match status" value="1"/>
</dbReference>
<dbReference type="KEGG" id="osn:118762358"/>
<evidence type="ECO:0000313" key="5">
    <source>
        <dbReference type="RefSeq" id="XP_036356701.1"/>
    </source>
</evidence>
<dbReference type="CDD" id="cd18186">
    <property type="entry name" value="BTB_POZ_ZBTB_KLHL-like"/>
    <property type="match status" value="1"/>
</dbReference>
<dbReference type="InterPro" id="IPR011333">
    <property type="entry name" value="SKP1/BTB/POZ_sf"/>
</dbReference>
<dbReference type="PROSITE" id="PS50097">
    <property type="entry name" value="BTB"/>
    <property type="match status" value="1"/>
</dbReference>
<evidence type="ECO:0000256" key="1">
    <source>
        <dbReference type="ARBA" id="ARBA00022441"/>
    </source>
</evidence>
<accession>A0A7E6EM60</accession>
<dbReference type="PANTHER" id="PTHR45632">
    <property type="entry name" value="LD33804P"/>
    <property type="match status" value="1"/>
</dbReference>
<evidence type="ECO:0000313" key="4">
    <source>
        <dbReference type="Proteomes" id="UP000515154"/>
    </source>
</evidence>
<gene>
    <name evidence="5" type="primary">LOC118762358</name>
</gene>
<dbReference type="Proteomes" id="UP000515154">
    <property type="component" value="Linkage group LG2"/>
</dbReference>
<proteinExistence type="predicted"/>
<sequence>MHCAEIATGSTIKRYYKDSEYGRPFDAYLSTLYIDGFLCDVELKVGFTVVPAHRIILASASDYFKSQFEKETIDSLDLTPLIEDSNILCLILRYIYKGEVTLSYKIVYQLLKVLDQIDLNPLKVHCAQFLMAGLRPVNGFQIWELAWRHNLHQLATVCLIFCCETLCNMVLQNGSIKELSAEFLKFVLEKEEITINLITVHVVKLIILWLSYNPFERLLEAKHLLETFLQETPLLRREYENVILFVNSYENLEIITADIIPLLQQHIFITSDNGQKQIVDTDYSFTQSDNIDNAACCEGNLLQVSACVQRIFRNCNPQHRARLESKIHLIKSNSTSRCQCPQTPLYTTIDGNRLKVKSEIILRQLADSYENFAPNWSFLVQESNHHTISLYCSYSHTWHNTYFPLSIHDPIGFVGNFLACKREGNVIILYNLEMFSWMVLPAPCPLTDRNTDDIPCLGNVQPAFFTYSGILYSVCAVTSRNHDKLSFILKKWDTTESVWIYITSVYPNEPVGDIISVSLSVKTSPDLNVFLMATVTALYNRTKRSDTPKSESAAAKNSFGFSTKLDFVTCGRNETETKVIMKPNEIFYVFKINMETLVHEEVGVRFSEPTYLDQVPILILGDRILFILDSIAKLHENFQYSYYFRKPYYINGLVLDLKDKNAWSGVALGIPLPPFCDLPIKKLGKVCFSTTISFSKNFVLIGMHRAPHIFQIAVYDVFHLQVNILSPIPLPAIRKLLLFSIDIHQPLNMTQNNLAKEVDLLSYHFKDWQLKDWCGFVE</sequence>
<dbReference type="Gene3D" id="3.30.710.10">
    <property type="entry name" value="Potassium Channel Kv1.1, Chain A"/>
    <property type="match status" value="1"/>
</dbReference>
<evidence type="ECO:0000256" key="2">
    <source>
        <dbReference type="ARBA" id="ARBA00022737"/>
    </source>
</evidence>
<dbReference type="InterPro" id="IPR000210">
    <property type="entry name" value="BTB/POZ_dom"/>
</dbReference>
<dbReference type="SUPFAM" id="SSF54695">
    <property type="entry name" value="POZ domain"/>
    <property type="match status" value="1"/>
</dbReference>
<dbReference type="PANTHER" id="PTHR45632:SF3">
    <property type="entry name" value="KELCH-LIKE PROTEIN 32"/>
    <property type="match status" value="1"/>
</dbReference>
<organism evidence="4 5">
    <name type="scientific">Octopus sinensis</name>
    <name type="common">East Asian common octopus</name>
    <dbReference type="NCBI Taxonomy" id="2607531"/>
    <lineage>
        <taxon>Eukaryota</taxon>
        <taxon>Metazoa</taxon>
        <taxon>Spiralia</taxon>
        <taxon>Lophotrochozoa</taxon>
        <taxon>Mollusca</taxon>
        <taxon>Cephalopoda</taxon>
        <taxon>Coleoidea</taxon>
        <taxon>Octopodiformes</taxon>
        <taxon>Octopoda</taxon>
        <taxon>Incirrata</taxon>
        <taxon>Octopodidae</taxon>
        <taxon>Octopus</taxon>
    </lineage>
</organism>
<keyword evidence="2" id="KW-0677">Repeat</keyword>